<dbReference type="RefSeq" id="WP_378245029.1">
    <property type="nucleotide sequence ID" value="NZ_JBHSKF010000002.1"/>
</dbReference>
<keyword evidence="2" id="KW-1185">Reference proteome</keyword>
<accession>A0ABW0EHZ3</accession>
<comment type="caution">
    <text evidence="1">The sequence shown here is derived from an EMBL/GenBank/DDBJ whole genome shotgun (WGS) entry which is preliminary data.</text>
</comment>
<dbReference type="EMBL" id="JBHSKF010000002">
    <property type="protein sequence ID" value="MFC5286597.1"/>
    <property type="molecule type" value="Genomic_DNA"/>
</dbReference>
<protein>
    <submittedName>
        <fullName evidence="1">DUF6403 family protein</fullName>
    </submittedName>
</protein>
<evidence type="ECO:0000313" key="2">
    <source>
        <dbReference type="Proteomes" id="UP001596157"/>
    </source>
</evidence>
<proteinExistence type="predicted"/>
<dbReference type="Pfam" id="PF19941">
    <property type="entry name" value="DUF6403"/>
    <property type="match status" value="1"/>
</dbReference>
<gene>
    <name evidence="1" type="ORF">ACFPM7_06000</name>
</gene>
<dbReference type="Proteomes" id="UP001596157">
    <property type="component" value="Unassembled WGS sequence"/>
</dbReference>
<name>A0ABW0EHZ3_9PSEU</name>
<dbReference type="InterPro" id="IPR045645">
    <property type="entry name" value="DUF6403"/>
</dbReference>
<evidence type="ECO:0000313" key="1">
    <source>
        <dbReference type="EMBL" id="MFC5286597.1"/>
    </source>
</evidence>
<sequence length="98" mass="10246">MVWTVGALVLVAAGFWTAYAPRRRTAGLRVREAWSSARAAIDSAGVSRDACPVDVPAAEELLHRAELVAAAGGGPGAADEAESCARRADRLWREAAGE</sequence>
<organism evidence="1 2">
    <name type="scientific">Actinokineospora guangxiensis</name>
    <dbReference type="NCBI Taxonomy" id="1490288"/>
    <lineage>
        <taxon>Bacteria</taxon>
        <taxon>Bacillati</taxon>
        <taxon>Actinomycetota</taxon>
        <taxon>Actinomycetes</taxon>
        <taxon>Pseudonocardiales</taxon>
        <taxon>Pseudonocardiaceae</taxon>
        <taxon>Actinokineospora</taxon>
    </lineage>
</organism>
<reference evidence="2" key="1">
    <citation type="journal article" date="2019" name="Int. J. Syst. Evol. Microbiol.">
        <title>The Global Catalogue of Microorganisms (GCM) 10K type strain sequencing project: providing services to taxonomists for standard genome sequencing and annotation.</title>
        <authorList>
            <consortium name="The Broad Institute Genomics Platform"/>
            <consortium name="The Broad Institute Genome Sequencing Center for Infectious Disease"/>
            <person name="Wu L."/>
            <person name="Ma J."/>
        </authorList>
    </citation>
    <scope>NUCLEOTIDE SEQUENCE [LARGE SCALE GENOMIC DNA]</scope>
    <source>
        <strain evidence="2">CCUG 59778</strain>
    </source>
</reference>